<reference evidence="2 3" key="1">
    <citation type="journal article" date="2021" name="Elife">
        <title>Chloroplast acquisition without the gene transfer in kleptoplastic sea slugs, Plakobranchus ocellatus.</title>
        <authorList>
            <person name="Maeda T."/>
            <person name="Takahashi S."/>
            <person name="Yoshida T."/>
            <person name="Shimamura S."/>
            <person name="Takaki Y."/>
            <person name="Nagai Y."/>
            <person name="Toyoda A."/>
            <person name="Suzuki Y."/>
            <person name="Arimoto A."/>
            <person name="Ishii H."/>
            <person name="Satoh N."/>
            <person name="Nishiyama T."/>
            <person name="Hasebe M."/>
            <person name="Maruyama T."/>
            <person name="Minagawa J."/>
            <person name="Obokata J."/>
            <person name="Shigenobu S."/>
        </authorList>
    </citation>
    <scope>NUCLEOTIDE SEQUENCE [LARGE SCALE GENOMIC DNA]</scope>
</reference>
<dbReference type="InterPro" id="IPR003598">
    <property type="entry name" value="Ig_sub2"/>
</dbReference>
<feature type="domain" description="Ig-like" evidence="1">
    <location>
        <begin position="29"/>
        <end position="103"/>
    </location>
</feature>
<sequence length="139" mass="15528">MKEDEVRMTLKGLFCCHDIRISGTNFPYEGGLIQLVCTANRTAPSLEHIDWFRNGNKLTTDLGKRVNISMRYTFEGSIQSILAIKPATISDSGDYVCRASNNNPVLLRVNVLGEVFDEVLWVFQLGMGIGTLAFVDGYF</sequence>
<evidence type="ECO:0000259" key="1">
    <source>
        <dbReference type="PROSITE" id="PS50835"/>
    </source>
</evidence>
<proteinExistence type="predicted"/>
<dbReference type="AlphaFoldDB" id="A0AAV4GKX5"/>
<dbReference type="EMBL" id="BMAT01008468">
    <property type="protein sequence ID" value="GFR85695.1"/>
    <property type="molecule type" value="Genomic_DNA"/>
</dbReference>
<dbReference type="PROSITE" id="PS50835">
    <property type="entry name" value="IG_LIKE"/>
    <property type="match status" value="1"/>
</dbReference>
<dbReference type="Gene3D" id="2.60.40.10">
    <property type="entry name" value="Immunoglobulins"/>
    <property type="match status" value="1"/>
</dbReference>
<protein>
    <submittedName>
        <fullName evidence="2">Leucine-rich repeats and immunoglobulin-like domains protein 1</fullName>
    </submittedName>
</protein>
<dbReference type="SUPFAM" id="SSF48726">
    <property type="entry name" value="Immunoglobulin"/>
    <property type="match status" value="1"/>
</dbReference>
<evidence type="ECO:0000313" key="2">
    <source>
        <dbReference type="EMBL" id="GFR85695.1"/>
    </source>
</evidence>
<comment type="caution">
    <text evidence="2">The sequence shown here is derived from an EMBL/GenBank/DDBJ whole genome shotgun (WGS) entry which is preliminary data.</text>
</comment>
<dbReference type="InterPro" id="IPR007110">
    <property type="entry name" value="Ig-like_dom"/>
</dbReference>
<gene>
    <name evidence="2" type="ORF">ElyMa_004180700</name>
</gene>
<evidence type="ECO:0000313" key="3">
    <source>
        <dbReference type="Proteomes" id="UP000762676"/>
    </source>
</evidence>
<dbReference type="InterPro" id="IPR013783">
    <property type="entry name" value="Ig-like_fold"/>
</dbReference>
<organism evidence="2 3">
    <name type="scientific">Elysia marginata</name>
    <dbReference type="NCBI Taxonomy" id="1093978"/>
    <lineage>
        <taxon>Eukaryota</taxon>
        <taxon>Metazoa</taxon>
        <taxon>Spiralia</taxon>
        <taxon>Lophotrochozoa</taxon>
        <taxon>Mollusca</taxon>
        <taxon>Gastropoda</taxon>
        <taxon>Heterobranchia</taxon>
        <taxon>Euthyneura</taxon>
        <taxon>Panpulmonata</taxon>
        <taxon>Sacoglossa</taxon>
        <taxon>Placobranchoidea</taxon>
        <taxon>Plakobranchidae</taxon>
        <taxon>Elysia</taxon>
    </lineage>
</organism>
<dbReference type="InterPro" id="IPR036179">
    <property type="entry name" value="Ig-like_dom_sf"/>
</dbReference>
<dbReference type="InterPro" id="IPR003599">
    <property type="entry name" value="Ig_sub"/>
</dbReference>
<dbReference type="SMART" id="SM00408">
    <property type="entry name" value="IGc2"/>
    <property type="match status" value="1"/>
</dbReference>
<dbReference type="Pfam" id="PF13927">
    <property type="entry name" value="Ig_3"/>
    <property type="match status" value="1"/>
</dbReference>
<dbReference type="SMART" id="SM00409">
    <property type="entry name" value="IG"/>
    <property type="match status" value="1"/>
</dbReference>
<accession>A0AAV4GKX5</accession>
<dbReference type="Proteomes" id="UP000762676">
    <property type="component" value="Unassembled WGS sequence"/>
</dbReference>
<name>A0AAV4GKX5_9GAST</name>
<keyword evidence="3" id="KW-1185">Reference proteome</keyword>